<reference evidence="2" key="1">
    <citation type="journal article" date="2023" name="Nat. Plants">
        <title>Single-cell RNA sequencing provides a high-resolution roadmap for understanding the multicellular compartmentation of specialized metabolism.</title>
        <authorList>
            <person name="Sun S."/>
            <person name="Shen X."/>
            <person name="Li Y."/>
            <person name="Li Y."/>
            <person name="Wang S."/>
            <person name="Li R."/>
            <person name="Zhang H."/>
            <person name="Shen G."/>
            <person name="Guo B."/>
            <person name="Wei J."/>
            <person name="Xu J."/>
            <person name="St-Pierre B."/>
            <person name="Chen S."/>
            <person name="Sun C."/>
        </authorList>
    </citation>
    <scope>NUCLEOTIDE SEQUENCE [LARGE SCALE GENOMIC DNA]</scope>
</reference>
<organism evidence="1 2">
    <name type="scientific">Catharanthus roseus</name>
    <name type="common">Madagascar periwinkle</name>
    <name type="synonym">Vinca rosea</name>
    <dbReference type="NCBI Taxonomy" id="4058"/>
    <lineage>
        <taxon>Eukaryota</taxon>
        <taxon>Viridiplantae</taxon>
        <taxon>Streptophyta</taxon>
        <taxon>Embryophyta</taxon>
        <taxon>Tracheophyta</taxon>
        <taxon>Spermatophyta</taxon>
        <taxon>Magnoliopsida</taxon>
        <taxon>eudicotyledons</taxon>
        <taxon>Gunneridae</taxon>
        <taxon>Pentapetalae</taxon>
        <taxon>asterids</taxon>
        <taxon>lamiids</taxon>
        <taxon>Gentianales</taxon>
        <taxon>Apocynaceae</taxon>
        <taxon>Rauvolfioideae</taxon>
        <taxon>Vinceae</taxon>
        <taxon>Catharanthinae</taxon>
        <taxon>Catharanthus</taxon>
    </lineage>
</organism>
<comment type="caution">
    <text evidence="1">The sequence shown here is derived from an EMBL/GenBank/DDBJ whole genome shotgun (WGS) entry which is preliminary data.</text>
</comment>
<evidence type="ECO:0000313" key="2">
    <source>
        <dbReference type="Proteomes" id="UP001060085"/>
    </source>
</evidence>
<keyword evidence="2" id="KW-1185">Reference proteome</keyword>
<evidence type="ECO:0000313" key="1">
    <source>
        <dbReference type="EMBL" id="KAI5667204.1"/>
    </source>
</evidence>
<dbReference type="EMBL" id="CM044704">
    <property type="protein sequence ID" value="KAI5667204.1"/>
    <property type="molecule type" value="Genomic_DNA"/>
</dbReference>
<name>A0ACC0B3I4_CATRO</name>
<proteinExistence type="predicted"/>
<accession>A0ACC0B3I4</accession>
<gene>
    <name evidence="1" type="ORF">M9H77_17057</name>
</gene>
<dbReference type="Proteomes" id="UP001060085">
    <property type="component" value="Linkage Group LG04"/>
</dbReference>
<protein>
    <submittedName>
        <fullName evidence="1">Uncharacterized protein</fullName>
    </submittedName>
</protein>
<sequence length="104" mass="11578">MVEAMSDEVDDVVFTWGYSIVTYVTGGFLGIQPILNLSKSWKVPSILPIWITLLRHPVDIWNAQVLAKFFLKIGDPICADALIGTSRFNREVLQEQTLGGALQT</sequence>